<protein>
    <recommendedName>
        <fullName evidence="4">Secreted protein</fullName>
    </recommendedName>
</protein>
<dbReference type="Proteomes" id="UP001175226">
    <property type="component" value="Unassembled WGS sequence"/>
</dbReference>
<keyword evidence="1" id="KW-0732">Signal</keyword>
<comment type="caution">
    <text evidence="2">The sequence shown here is derived from an EMBL/GenBank/DDBJ whole genome shotgun (WGS) entry which is preliminary data.</text>
</comment>
<feature type="signal peptide" evidence="1">
    <location>
        <begin position="1"/>
        <end position="15"/>
    </location>
</feature>
<keyword evidence="3" id="KW-1185">Reference proteome</keyword>
<sequence length="119" mass="12928">MPLLGFVISPVSVYALGIPCDVCCTSGRSRTMKQRPSLRRLPGALSSVILQLNPLLPSRIQGHALFTRFALAMIQVALSLPSCETPVIQTHSERSRPLLCVTAVCSRFGRSVVFVAPCY</sequence>
<gene>
    <name evidence="2" type="ORF">EV421DRAFT_1441301</name>
</gene>
<name>A0AA39J0I4_9AGAR</name>
<reference evidence="2" key="1">
    <citation type="submission" date="2023-06" db="EMBL/GenBank/DDBJ databases">
        <authorList>
            <consortium name="Lawrence Berkeley National Laboratory"/>
            <person name="Ahrendt S."/>
            <person name="Sahu N."/>
            <person name="Indic B."/>
            <person name="Wong-Bajracharya J."/>
            <person name="Merenyi Z."/>
            <person name="Ke H.-M."/>
            <person name="Monk M."/>
            <person name="Kocsube S."/>
            <person name="Drula E."/>
            <person name="Lipzen A."/>
            <person name="Balint B."/>
            <person name="Henrissat B."/>
            <person name="Andreopoulos B."/>
            <person name="Martin F.M."/>
            <person name="Harder C.B."/>
            <person name="Rigling D."/>
            <person name="Ford K.L."/>
            <person name="Foster G.D."/>
            <person name="Pangilinan J."/>
            <person name="Papanicolaou A."/>
            <person name="Barry K."/>
            <person name="LaButti K."/>
            <person name="Viragh M."/>
            <person name="Koriabine M."/>
            <person name="Yan M."/>
            <person name="Riley R."/>
            <person name="Champramary S."/>
            <person name="Plett K.L."/>
            <person name="Tsai I.J."/>
            <person name="Slot J."/>
            <person name="Sipos G."/>
            <person name="Plett J."/>
            <person name="Nagy L.G."/>
            <person name="Grigoriev I.V."/>
        </authorList>
    </citation>
    <scope>NUCLEOTIDE SEQUENCE</scope>
    <source>
        <strain evidence="2">FPL87.14</strain>
    </source>
</reference>
<dbReference type="EMBL" id="JAUEPT010000083">
    <property type="protein sequence ID" value="KAK0433259.1"/>
    <property type="molecule type" value="Genomic_DNA"/>
</dbReference>
<evidence type="ECO:0000313" key="3">
    <source>
        <dbReference type="Proteomes" id="UP001175226"/>
    </source>
</evidence>
<evidence type="ECO:0008006" key="4">
    <source>
        <dbReference type="Google" id="ProtNLM"/>
    </source>
</evidence>
<accession>A0AA39J0I4</accession>
<feature type="chain" id="PRO_5041275778" description="Secreted protein" evidence="1">
    <location>
        <begin position="16"/>
        <end position="119"/>
    </location>
</feature>
<evidence type="ECO:0000313" key="2">
    <source>
        <dbReference type="EMBL" id="KAK0433259.1"/>
    </source>
</evidence>
<proteinExistence type="predicted"/>
<dbReference type="AlphaFoldDB" id="A0AA39J0I4"/>
<organism evidence="2 3">
    <name type="scientific">Armillaria borealis</name>
    <dbReference type="NCBI Taxonomy" id="47425"/>
    <lineage>
        <taxon>Eukaryota</taxon>
        <taxon>Fungi</taxon>
        <taxon>Dikarya</taxon>
        <taxon>Basidiomycota</taxon>
        <taxon>Agaricomycotina</taxon>
        <taxon>Agaricomycetes</taxon>
        <taxon>Agaricomycetidae</taxon>
        <taxon>Agaricales</taxon>
        <taxon>Marasmiineae</taxon>
        <taxon>Physalacriaceae</taxon>
        <taxon>Armillaria</taxon>
    </lineage>
</organism>
<evidence type="ECO:0000256" key="1">
    <source>
        <dbReference type="SAM" id="SignalP"/>
    </source>
</evidence>